<dbReference type="EMBL" id="JACSDY010000023">
    <property type="protein sequence ID" value="KAF7390445.1"/>
    <property type="molecule type" value="Genomic_DNA"/>
</dbReference>
<protein>
    <submittedName>
        <fullName evidence="2">Uncharacterized protein</fullName>
    </submittedName>
</protein>
<proteinExistence type="predicted"/>
<organism evidence="2 3">
    <name type="scientific">Vespula pensylvanica</name>
    <name type="common">Western yellow jacket</name>
    <name type="synonym">Wasp</name>
    <dbReference type="NCBI Taxonomy" id="30213"/>
    <lineage>
        <taxon>Eukaryota</taxon>
        <taxon>Metazoa</taxon>
        <taxon>Ecdysozoa</taxon>
        <taxon>Arthropoda</taxon>
        <taxon>Hexapoda</taxon>
        <taxon>Insecta</taxon>
        <taxon>Pterygota</taxon>
        <taxon>Neoptera</taxon>
        <taxon>Endopterygota</taxon>
        <taxon>Hymenoptera</taxon>
        <taxon>Apocrita</taxon>
        <taxon>Aculeata</taxon>
        <taxon>Vespoidea</taxon>
        <taxon>Vespidae</taxon>
        <taxon>Vespinae</taxon>
        <taxon>Vespula</taxon>
    </lineage>
</organism>
<dbReference type="AlphaFoldDB" id="A0A834JM20"/>
<name>A0A834JM20_VESPE</name>
<feature type="compositionally biased region" description="Acidic residues" evidence="1">
    <location>
        <begin position="27"/>
        <end position="41"/>
    </location>
</feature>
<accession>A0A834JM20</accession>
<evidence type="ECO:0000313" key="2">
    <source>
        <dbReference type="EMBL" id="KAF7390445.1"/>
    </source>
</evidence>
<evidence type="ECO:0000256" key="1">
    <source>
        <dbReference type="SAM" id="MobiDB-lite"/>
    </source>
</evidence>
<comment type="caution">
    <text evidence="2">The sequence shown here is derived from an EMBL/GenBank/DDBJ whole genome shotgun (WGS) entry which is preliminary data.</text>
</comment>
<reference evidence="2" key="1">
    <citation type="journal article" date="2020" name="G3 (Bethesda)">
        <title>High-Quality Assemblies for Three Invasive Social Wasps from the &lt;i&gt;Vespula&lt;/i&gt; Genus.</title>
        <authorList>
            <person name="Harrop T.W.R."/>
            <person name="Guhlin J."/>
            <person name="McLaughlin G.M."/>
            <person name="Permina E."/>
            <person name="Stockwell P."/>
            <person name="Gilligan J."/>
            <person name="Le Lec M.F."/>
            <person name="Gruber M.A.M."/>
            <person name="Quinn O."/>
            <person name="Lovegrove M."/>
            <person name="Duncan E.J."/>
            <person name="Remnant E.J."/>
            <person name="Van Eeckhoven J."/>
            <person name="Graham B."/>
            <person name="Knapp R.A."/>
            <person name="Langford K.W."/>
            <person name="Kronenberg Z."/>
            <person name="Press M.O."/>
            <person name="Eacker S.M."/>
            <person name="Wilson-Rankin E.E."/>
            <person name="Purcell J."/>
            <person name="Lester P.J."/>
            <person name="Dearden P.K."/>
        </authorList>
    </citation>
    <scope>NUCLEOTIDE SEQUENCE</scope>
    <source>
        <strain evidence="2">Volc-1</strain>
    </source>
</reference>
<feature type="region of interest" description="Disordered" evidence="1">
    <location>
        <begin position="22"/>
        <end position="49"/>
    </location>
</feature>
<gene>
    <name evidence="2" type="ORF">H0235_017607</name>
</gene>
<dbReference type="Proteomes" id="UP000600918">
    <property type="component" value="Unassembled WGS sequence"/>
</dbReference>
<evidence type="ECO:0000313" key="3">
    <source>
        <dbReference type="Proteomes" id="UP000600918"/>
    </source>
</evidence>
<sequence>MSEIRNGEENIRAINNYSEKNLQIHVEDEEEEKGDTGDEEVEGGKFLGKCSRSNEGTETVVVLLRIKRTELNVQRYTKPTEDESSSNSLDVLQRSRIDLYLNCNSKEELRSTR</sequence>
<keyword evidence="3" id="KW-1185">Reference proteome</keyword>